<dbReference type="Gene3D" id="3.30.2180.10">
    <property type="entry name" value="ATP12-like"/>
    <property type="match status" value="1"/>
</dbReference>
<dbReference type="AlphaFoldDB" id="A0A8E2EU61"/>
<evidence type="ECO:0000256" key="4">
    <source>
        <dbReference type="ARBA" id="ARBA00023128"/>
    </source>
</evidence>
<keyword evidence="4" id="KW-0496">Mitochondrion</keyword>
<dbReference type="PANTHER" id="PTHR21013:SF10">
    <property type="entry name" value="ATP SYNTHASE MITOCHONDRIAL F1 COMPLEX ASSEMBLY FACTOR 2"/>
    <property type="match status" value="1"/>
</dbReference>
<reference evidence="7 8" key="1">
    <citation type="journal article" date="2016" name="Nat. Commun.">
        <title>Ectomycorrhizal ecology is imprinted in the genome of the dominant symbiotic fungus Cenococcum geophilum.</title>
        <authorList>
            <consortium name="DOE Joint Genome Institute"/>
            <person name="Peter M."/>
            <person name="Kohler A."/>
            <person name="Ohm R.A."/>
            <person name="Kuo A."/>
            <person name="Krutzmann J."/>
            <person name="Morin E."/>
            <person name="Arend M."/>
            <person name="Barry K.W."/>
            <person name="Binder M."/>
            <person name="Choi C."/>
            <person name="Clum A."/>
            <person name="Copeland A."/>
            <person name="Grisel N."/>
            <person name="Haridas S."/>
            <person name="Kipfer T."/>
            <person name="LaButti K."/>
            <person name="Lindquist E."/>
            <person name="Lipzen A."/>
            <person name="Maire R."/>
            <person name="Meier B."/>
            <person name="Mihaltcheva S."/>
            <person name="Molinier V."/>
            <person name="Murat C."/>
            <person name="Poggeler S."/>
            <person name="Quandt C.A."/>
            <person name="Sperisen C."/>
            <person name="Tritt A."/>
            <person name="Tisserant E."/>
            <person name="Crous P.W."/>
            <person name="Henrissat B."/>
            <person name="Nehls U."/>
            <person name="Egli S."/>
            <person name="Spatafora J.W."/>
            <person name="Grigoriev I.V."/>
            <person name="Martin F.M."/>
        </authorList>
    </citation>
    <scope>NUCLEOTIDE SEQUENCE [LARGE SCALE GENOMIC DNA]</scope>
    <source>
        <strain evidence="7 8">CBS 207.34</strain>
    </source>
</reference>
<dbReference type="PANTHER" id="PTHR21013">
    <property type="entry name" value="ATP SYNTHASE MITOCHONDRIAL F1 COMPLEX ASSEMBLY FACTOR 2/ATP12 PROTEIN, MITOCHONDRIAL PRECURSOR"/>
    <property type="match status" value="1"/>
</dbReference>
<dbReference type="InterPro" id="IPR011419">
    <property type="entry name" value="ATP12_ATP_synth-F1-assembly"/>
</dbReference>
<dbReference type="InterPro" id="IPR023335">
    <property type="entry name" value="ATP12_ortho_dom_sf"/>
</dbReference>
<dbReference type="GO" id="GO:0033615">
    <property type="term" value="P:mitochondrial proton-transporting ATP synthase complex assembly"/>
    <property type="evidence" value="ECO:0007669"/>
    <property type="project" value="TreeGrafter"/>
</dbReference>
<feature type="region of interest" description="Disordered" evidence="6">
    <location>
        <begin position="34"/>
        <end position="69"/>
    </location>
</feature>
<dbReference type="OrthoDB" id="5322896at2759"/>
<proteinExistence type="inferred from homology"/>
<organism evidence="7 8">
    <name type="scientific">Glonium stellatum</name>
    <dbReference type="NCBI Taxonomy" id="574774"/>
    <lineage>
        <taxon>Eukaryota</taxon>
        <taxon>Fungi</taxon>
        <taxon>Dikarya</taxon>
        <taxon>Ascomycota</taxon>
        <taxon>Pezizomycotina</taxon>
        <taxon>Dothideomycetes</taxon>
        <taxon>Pleosporomycetidae</taxon>
        <taxon>Gloniales</taxon>
        <taxon>Gloniaceae</taxon>
        <taxon>Glonium</taxon>
    </lineage>
</organism>
<keyword evidence="5" id="KW-0143">Chaperone</keyword>
<evidence type="ECO:0000256" key="1">
    <source>
        <dbReference type="ARBA" id="ARBA00004173"/>
    </source>
</evidence>
<evidence type="ECO:0000313" key="8">
    <source>
        <dbReference type="Proteomes" id="UP000250140"/>
    </source>
</evidence>
<evidence type="ECO:0000256" key="2">
    <source>
        <dbReference type="ARBA" id="ARBA00008231"/>
    </source>
</evidence>
<dbReference type="Pfam" id="PF07542">
    <property type="entry name" value="ATP12"/>
    <property type="match status" value="1"/>
</dbReference>
<dbReference type="SUPFAM" id="SSF160909">
    <property type="entry name" value="ATP12-like"/>
    <property type="match status" value="1"/>
</dbReference>
<name>A0A8E2EU61_9PEZI</name>
<accession>A0A8E2EU61</accession>
<evidence type="ECO:0000256" key="6">
    <source>
        <dbReference type="SAM" id="MobiDB-lite"/>
    </source>
</evidence>
<evidence type="ECO:0000256" key="3">
    <source>
        <dbReference type="ARBA" id="ARBA00022946"/>
    </source>
</evidence>
<protein>
    <submittedName>
        <fullName evidence="7">F1-ATP synthase assembly protein</fullName>
    </submittedName>
</protein>
<evidence type="ECO:0000313" key="7">
    <source>
        <dbReference type="EMBL" id="OCL04914.1"/>
    </source>
</evidence>
<keyword evidence="3" id="KW-0809">Transit peptide</keyword>
<dbReference type="GO" id="GO:0005739">
    <property type="term" value="C:mitochondrion"/>
    <property type="evidence" value="ECO:0007669"/>
    <property type="project" value="UniProtKB-SubCell"/>
</dbReference>
<dbReference type="Proteomes" id="UP000250140">
    <property type="component" value="Unassembled WGS sequence"/>
</dbReference>
<dbReference type="EMBL" id="KV750413">
    <property type="protein sequence ID" value="OCL04914.1"/>
    <property type="molecule type" value="Genomic_DNA"/>
</dbReference>
<keyword evidence="8" id="KW-1185">Reference proteome</keyword>
<evidence type="ECO:0000256" key="5">
    <source>
        <dbReference type="ARBA" id="ARBA00023186"/>
    </source>
</evidence>
<comment type="similarity">
    <text evidence="2">Belongs to the ATP12 family.</text>
</comment>
<dbReference type="Gene3D" id="1.10.3580.10">
    <property type="entry name" value="ATP12 ATPase"/>
    <property type="match status" value="1"/>
</dbReference>
<feature type="compositionally biased region" description="Pro residues" evidence="6">
    <location>
        <begin position="40"/>
        <end position="57"/>
    </location>
</feature>
<comment type="subcellular location">
    <subcellularLocation>
        <location evidence="1">Mitochondrion</location>
    </subcellularLocation>
</comment>
<sequence>MEAVRPFQSLAHLSARRIAPQHTFRPLCQCLHTSSQRPATPLPHPTTPGPPPEPPTPAASQAEDRVARKRKQAELLRKAQEIRTNPTKPKTVLQKRFWKDVTVKDTPDGLQVFLDSRPVRTPSKNILTIPSTKHQLATAIALEWDLLVSVHQALKTHYIPMTSLAARALDIQNADAQGKTNTREEIIKMLMRHLNTDTLLCWAPEKNIHDAPQLEHREGSDSLRKLQIRVAQPIIAYLTTNVWPGVEIKPILEPDSILPVPQPEMTKDVIRGWLSSLPAFELAGLERAVLAGKSLLVGVRLLVEWSEEFALLRGDTEEGKRFGIEEAAEACSLEVRWQTGMWGEVEDTHDVEKEDVRRQLGSVIILVSGNTQQGM</sequence>
<gene>
    <name evidence="7" type="ORF">AOQ84DRAFT_441791</name>
</gene>
<dbReference type="InterPro" id="IPR042272">
    <property type="entry name" value="ATP12_ATP_synth-F1-assembly_N"/>
</dbReference>